<evidence type="ECO:0000313" key="6">
    <source>
        <dbReference type="Proteomes" id="UP001055219"/>
    </source>
</evidence>
<dbReference type="CDD" id="cd12148">
    <property type="entry name" value="fungal_TF_MHR"/>
    <property type="match status" value="1"/>
</dbReference>
<feature type="region of interest" description="Disordered" evidence="3">
    <location>
        <begin position="171"/>
        <end position="260"/>
    </location>
</feature>
<dbReference type="OrthoDB" id="3037908at2759"/>
<keyword evidence="2" id="KW-0539">Nucleus</keyword>
<evidence type="ECO:0000259" key="4">
    <source>
        <dbReference type="PROSITE" id="PS50048"/>
    </source>
</evidence>
<organism evidence="5 6">
    <name type="scientific">Emericellopsis cladophorae</name>
    <dbReference type="NCBI Taxonomy" id="2686198"/>
    <lineage>
        <taxon>Eukaryota</taxon>
        <taxon>Fungi</taxon>
        <taxon>Dikarya</taxon>
        <taxon>Ascomycota</taxon>
        <taxon>Pezizomycotina</taxon>
        <taxon>Sordariomycetes</taxon>
        <taxon>Hypocreomycetidae</taxon>
        <taxon>Hypocreales</taxon>
        <taxon>Bionectriaceae</taxon>
        <taxon>Emericellopsis</taxon>
    </lineage>
</organism>
<reference evidence="5" key="2">
    <citation type="submission" date="2022-07" db="EMBL/GenBank/DDBJ databases">
        <authorList>
            <person name="Goncalves M.F.M."/>
            <person name="Hilario S."/>
            <person name="Van De Peer Y."/>
            <person name="Esteves A.C."/>
            <person name="Alves A."/>
        </authorList>
    </citation>
    <scope>NUCLEOTIDE SEQUENCE</scope>
    <source>
        <strain evidence="5">MUM 19.33</strain>
    </source>
</reference>
<proteinExistence type="predicted"/>
<dbReference type="Proteomes" id="UP001055219">
    <property type="component" value="Unassembled WGS sequence"/>
</dbReference>
<dbReference type="SMART" id="SM00066">
    <property type="entry name" value="GAL4"/>
    <property type="match status" value="1"/>
</dbReference>
<keyword evidence="6" id="KW-1185">Reference proteome</keyword>
<reference evidence="5" key="1">
    <citation type="journal article" date="2021" name="J Fungi (Basel)">
        <title>Genomic and Metabolomic Analyses of the Marine Fungus Emericellopsis cladophorae: Insights into Saltwater Adaptability Mechanisms and Its Biosynthetic Potential.</title>
        <authorList>
            <person name="Goncalves M.F.M."/>
            <person name="Hilario S."/>
            <person name="Van de Peer Y."/>
            <person name="Esteves A.C."/>
            <person name="Alves A."/>
        </authorList>
    </citation>
    <scope>NUCLEOTIDE SEQUENCE</scope>
    <source>
        <strain evidence="5">MUM 19.33</strain>
    </source>
</reference>
<feature type="region of interest" description="Disordered" evidence="3">
    <location>
        <begin position="48"/>
        <end position="104"/>
    </location>
</feature>
<dbReference type="InterPro" id="IPR001138">
    <property type="entry name" value="Zn2Cys6_DnaBD"/>
</dbReference>
<dbReference type="AlphaFoldDB" id="A0A9Q0BAI9"/>
<dbReference type="EMBL" id="JAGIXG020000105">
    <property type="protein sequence ID" value="KAI6777786.1"/>
    <property type="molecule type" value="Genomic_DNA"/>
</dbReference>
<dbReference type="InterPro" id="IPR050613">
    <property type="entry name" value="Sec_Metabolite_Reg"/>
</dbReference>
<feature type="compositionally biased region" description="Pro residues" evidence="3">
    <location>
        <begin position="91"/>
        <end position="100"/>
    </location>
</feature>
<dbReference type="SUPFAM" id="SSF57701">
    <property type="entry name" value="Zn2/Cys6 DNA-binding domain"/>
    <property type="match status" value="1"/>
</dbReference>
<dbReference type="CDD" id="cd00067">
    <property type="entry name" value="GAL4"/>
    <property type="match status" value="1"/>
</dbReference>
<dbReference type="PANTHER" id="PTHR31001:SF40">
    <property type="entry name" value="ZN(II)2CYS6 TRANSCRIPTION FACTOR (EUROFUNG)"/>
    <property type="match status" value="1"/>
</dbReference>
<feature type="compositionally biased region" description="Polar residues" evidence="3">
    <location>
        <begin position="74"/>
        <end position="85"/>
    </location>
</feature>
<evidence type="ECO:0000256" key="1">
    <source>
        <dbReference type="ARBA" id="ARBA00004123"/>
    </source>
</evidence>
<dbReference type="GO" id="GO:0000981">
    <property type="term" value="F:DNA-binding transcription factor activity, RNA polymerase II-specific"/>
    <property type="evidence" value="ECO:0007669"/>
    <property type="project" value="InterPro"/>
</dbReference>
<evidence type="ECO:0000313" key="5">
    <source>
        <dbReference type="EMBL" id="KAI6777786.1"/>
    </source>
</evidence>
<name>A0A9Q0BAI9_9HYPO</name>
<dbReference type="RefSeq" id="XP_051358642.1">
    <property type="nucleotide sequence ID" value="XM_051510458.1"/>
</dbReference>
<dbReference type="PROSITE" id="PS00463">
    <property type="entry name" value="ZN2_CY6_FUNGAL_1"/>
    <property type="match status" value="1"/>
</dbReference>
<dbReference type="PROSITE" id="PS50048">
    <property type="entry name" value="ZN2_CY6_FUNGAL_2"/>
    <property type="match status" value="1"/>
</dbReference>
<dbReference type="Gene3D" id="4.10.240.10">
    <property type="entry name" value="Zn(2)-C6 fungal-type DNA-binding domain"/>
    <property type="match status" value="1"/>
</dbReference>
<comment type="caution">
    <text evidence="5">The sequence shown here is derived from an EMBL/GenBank/DDBJ whole genome shotgun (WGS) entry which is preliminary data.</text>
</comment>
<dbReference type="InterPro" id="IPR036864">
    <property type="entry name" value="Zn2-C6_fun-type_DNA-bd_sf"/>
</dbReference>
<dbReference type="Pfam" id="PF00172">
    <property type="entry name" value="Zn_clus"/>
    <property type="match status" value="1"/>
</dbReference>
<feature type="compositionally biased region" description="Low complexity" evidence="3">
    <location>
        <begin position="229"/>
        <end position="246"/>
    </location>
</feature>
<protein>
    <recommendedName>
        <fullName evidence="4">Zn(2)-C6 fungal-type domain-containing protein</fullName>
    </recommendedName>
</protein>
<sequence length="829" mass="92906">MNAHARTINRMRPSLACVPCKRKKVKCEKQKPECAQCKRTTTSCVYDNPGADPLAKRQGTVSRTRTEGHLSKLTGMTTINQSNGQRQREQPSPPPPPPQQLSPLSHSMEWVDFSETRDIGIAPPQFDDAMNFLEADGRILTPYMITMEGFDPPRDLSDILRAESRSMELDRAITSQRDSDSAPMASRTTGTTGPDSEQHYYQAPRKNNHHYSQRANPKQDRPHPGNQGSWGSTTGTRTSADSSSDPTPEDSDHEAHSIEMDDWESKPWRYNPVEAGHLRMSGFPSEGKLYQGNYFAAPFWLWSCKQESDAMLVMHSLFSARQIKYSQHRRQFSLARFVGCLPSKRMCDVLLRAFLVGVRPLLPLLSVSNLEARYHAFWAQKDALSDTANGVKANDNELSFVCLLWCVLFGGAVSASPAALSDVSFRVVDRMAFKKHMGAKAKDAIQAACGRDLQFPSLDGLVASLILYHCDWTMDPMVEEPPFIARCFQAACRLGLHREAALIAMPSCDAEIGRRVWYTLLEMDVVSSIRCGLSLSHCGMESSFDTREPRNGPDDLASTITAAQCRMTHVLRRILERSRGGDGSARPDSDLAAAIEQFDSFVDEAAAQLPVRGLPERGQISSQLLGANPLTHAELYLENTREATVLNAFCRIRLRMMKYTVSIAFNRMFLDKTPREGEAARLMSCQITNCVQFLRNYLHLAGLPAFAPYQWYCPGRLNAWQECMVVLSFLRSNSRIGRSRQLLLHILSDMFDMSDMLASRELNGLQGKVESGCPWGETWAGMRRLYEQVRSGVQDPNDYENVAQLGAETRLWFSSDWDDQSGTFEAESG</sequence>
<evidence type="ECO:0000256" key="3">
    <source>
        <dbReference type="SAM" id="MobiDB-lite"/>
    </source>
</evidence>
<comment type="subcellular location">
    <subcellularLocation>
        <location evidence="1">Nucleus</location>
    </subcellularLocation>
</comment>
<dbReference type="PANTHER" id="PTHR31001">
    <property type="entry name" value="UNCHARACTERIZED TRANSCRIPTIONAL REGULATORY PROTEIN"/>
    <property type="match status" value="1"/>
</dbReference>
<dbReference type="GO" id="GO:0005634">
    <property type="term" value="C:nucleus"/>
    <property type="evidence" value="ECO:0007669"/>
    <property type="project" value="UniProtKB-SubCell"/>
</dbReference>
<dbReference type="GO" id="GO:0008270">
    <property type="term" value="F:zinc ion binding"/>
    <property type="evidence" value="ECO:0007669"/>
    <property type="project" value="InterPro"/>
</dbReference>
<gene>
    <name evidence="5" type="ORF">J7T54_001395</name>
</gene>
<dbReference type="GeneID" id="75827914"/>
<accession>A0A9Q0BAI9</accession>
<feature type="compositionally biased region" description="Polar residues" evidence="3">
    <location>
        <begin position="186"/>
        <end position="195"/>
    </location>
</feature>
<feature type="domain" description="Zn(2)-C6 fungal-type" evidence="4">
    <location>
        <begin position="16"/>
        <end position="46"/>
    </location>
</feature>
<evidence type="ECO:0000256" key="2">
    <source>
        <dbReference type="ARBA" id="ARBA00023242"/>
    </source>
</evidence>